<proteinExistence type="predicted"/>
<evidence type="ECO:0000313" key="4">
    <source>
        <dbReference type="Proteomes" id="UP000199184"/>
    </source>
</evidence>
<keyword evidence="4" id="KW-1185">Reference proteome</keyword>
<keyword evidence="2" id="KW-0472">Membrane</keyword>
<keyword evidence="2" id="KW-0812">Transmembrane</keyword>
<name>A0A1C3XMI2_9BRAD</name>
<dbReference type="EMBL" id="FMAI01000019">
    <property type="protein sequence ID" value="SCB53473.1"/>
    <property type="molecule type" value="Genomic_DNA"/>
</dbReference>
<feature type="transmembrane region" description="Helical" evidence="2">
    <location>
        <begin position="20"/>
        <end position="44"/>
    </location>
</feature>
<keyword evidence="2" id="KW-1133">Transmembrane helix</keyword>
<sequence>MGVKSTGGLPPEGDVMSSKFSAKLATLFAAGAVIAMSSVIGLATPASADNKTKRYDERGRHYYGPSGPNAVYQQGRTRIYVSKRSWLDGGTEVNPGDRKFSDYAFPPAVGYPSFARENLNRPIDRQPLSPPQDVGGYPQNFPLY</sequence>
<dbReference type="AlphaFoldDB" id="A0A1C3XMI2"/>
<protein>
    <submittedName>
        <fullName evidence="3">Uncharacterized protein</fullName>
    </submittedName>
</protein>
<dbReference type="Proteomes" id="UP000199184">
    <property type="component" value="Unassembled WGS sequence"/>
</dbReference>
<feature type="region of interest" description="Disordered" evidence="1">
    <location>
        <begin position="119"/>
        <end position="144"/>
    </location>
</feature>
<evidence type="ECO:0000256" key="1">
    <source>
        <dbReference type="SAM" id="MobiDB-lite"/>
    </source>
</evidence>
<evidence type="ECO:0000313" key="3">
    <source>
        <dbReference type="EMBL" id="SCB53473.1"/>
    </source>
</evidence>
<evidence type="ECO:0000256" key="2">
    <source>
        <dbReference type="SAM" id="Phobius"/>
    </source>
</evidence>
<gene>
    <name evidence="3" type="ORF">GA0061098_101999</name>
</gene>
<accession>A0A1C3XMI2</accession>
<reference evidence="4" key="1">
    <citation type="submission" date="2016-08" db="EMBL/GenBank/DDBJ databases">
        <authorList>
            <person name="Varghese N."/>
            <person name="Submissions Spin"/>
        </authorList>
    </citation>
    <scope>NUCLEOTIDE SEQUENCE [LARGE SCALE GENOMIC DNA]</scope>
    <source>
        <strain evidence="4">ERR11</strain>
    </source>
</reference>
<organism evidence="3 4">
    <name type="scientific">Bradyrhizobium shewense</name>
    <dbReference type="NCBI Taxonomy" id="1761772"/>
    <lineage>
        <taxon>Bacteria</taxon>
        <taxon>Pseudomonadati</taxon>
        <taxon>Pseudomonadota</taxon>
        <taxon>Alphaproteobacteria</taxon>
        <taxon>Hyphomicrobiales</taxon>
        <taxon>Nitrobacteraceae</taxon>
        <taxon>Bradyrhizobium</taxon>
    </lineage>
</organism>